<dbReference type="EMBL" id="LGGN01000004">
    <property type="protein sequence ID" value="KUK78772.1"/>
    <property type="molecule type" value="Genomic_DNA"/>
</dbReference>
<dbReference type="STRING" id="1123008.GCA_000380985_03871"/>
<gene>
    <name evidence="2" type="ORF">XD92_0058</name>
</gene>
<evidence type="ECO:0000256" key="1">
    <source>
        <dbReference type="SAM" id="SignalP"/>
    </source>
</evidence>
<evidence type="ECO:0000313" key="2">
    <source>
        <dbReference type="EMBL" id="KUK78772.1"/>
    </source>
</evidence>
<dbReference type="Pfam" id="PF14055">
    <property type="entry name" value="NVEALA"/>
    <property type="match status" value="1"/>
</dbReference>
<dbReference type="InterPro" id="IPR025905">
    <property type="entry name" value="NVEALA"/>
</dbReference>
<dbReference type="PATRIC" id="fig|294710.3.peg.1325"/>
<evidence type="ECO:0000313" key="3">
    <source>
        <dbReference type="Proteomes" id="UP000053860"/>
    </source>
</evidence>
<name>A0A124FXQ6_9BACT</name>
<dbReference type="Proteomes" id="UP000053860">
    <property type="component" value="Unassembled WGS sequence"/>
</dbReference>
<keyword evidence="1" id="KW-0732">Signal</keyword>
<feature type="chain" id="PRO_5007171881" evidence="1">
    <location>
        <begin position="22"/>
        <end position="73"/>
    </location>
</feature>
<feature type="signal peptide" evidence="1">
    <location>
        <begin position="1"/>
        <end position="21"/>
    </location>
</feature>
<accession>A0A124FXQ6</accession>
<comment type="caution">
    <text evidence="2">The sequence shown here is derived from an EMBL/GenBank/DDBJ whole genome shotgun (WGS) entry which is preliminary data.</text>
</comment>
<proteinExistence type="predicted"/>
<reference evidence="3" key="1">
    <citation type="journal article" date="2015" name="MBio">
        <title>Genome-Resolved Metagenomic Analysis Reveals Roles for Candidate Phyla and Other Microbial Community Members in Biogeochemical Transformations in Oil Reservoirs.</title>
        <authorList>
            <person name="Hu P."/>
            <person name="Tom L."/>
            <person name="Singh A."/>
            <person name="Thomas B.C."/>
            <person name="Baker B.J."/>
            <person name="Piceno Y.M."/>
            <person name="Andersen G.L."/>
            <person name="Banfield J.F."/>
        </authorList>
    </citation>
    <scope>NUCLEOTIDE SEQUENCE [LARGE SCALE GENOMIC DNA]</scope>
</reference>
<sequence length="73" mass="7565">MKKKILSGVFALALLATTGWGVNKSMSNDAGLSDLALSNVEALATGESTVEVCLGLWGSCIDDVKAPYVKGTF</sequence>
<protein>
    <submittedName>
        <fullName evidence="2">Uncharacterized protein</fullName>
    </submittedName>
</protein>
<organism evidence="2 3">
    <name type="scientific">Proteiniphilum acetatigenes</name>
    <dbReference type="NCBI Taxonomy" id="294710"/>
    <lineage>
        <taxon>Bacteria</taxon>
        <taxon>Pseudomonadati</taxon>
        <taxon>Bacteroidota</taxon>
        <taxon>Bacteroidia</taxon>
        <taxon>Bacteroidales</taxon>
        <taxon>Dysgonomonadaceae</taxon>
        <taxon>Proteiniphilum</taxon>
    </lineage>
</organism>
<dbReference type="AlphaFoldDB" id="A0A124FXQ6"/>